<protein>
    <submittedName>
        <fullName evidence="1">Uncharacterized protein</fullName>
    </submittedName>
</protein>
<sequence length="135" mass="13708">MIFAVDPSDSARPAEPAVGQTGDPLARAFGWLSVAVGLAERAAPGAVGRALGLDVRRAPVRASGLREILDESSLVQAGRQIALGGRVASDLLDMAEVAPVLLARDGARGDAAIALVALGGIALLDALAYLDRLSD</sequence>
<evidence type="ECO:0000313" key="1">
    <source>
        <dbReference type="EMBL" id="MEN3747932.1"/>
    </source>
</evidence>
<comment type="caution">
    <text evidence="1">The sequence shown here is derived from an EMBL/GenBank/DDBJ whole genome shotgun (WGS) entry which is preliminary data.</text>
</comment>
<evidence type="ECO:0000313" key="2">
    <source>
        <dbReference type="Proteomes" id="UP001427805"/>
    </source>
</evidence>
<keyword evidence="2" id="KW-1185">Reference proteome</keyword>
<organism evidence="1 2">
    <name type="scientific">Sphingomonas rustica</name>
    <dbReference type="NCBI Taxonomy" id="3103142"/>
    <lineage>
        <taxon>Bacteria</taxon>
        <taxon>Pseudomonadati</taxon>
        <taxon>Pseudomonadota</taxon>
        <taxon>Alphaproteobacteria</taxon>
        <taxon>Sphingomonadales</taxon>
        <taxon>Sphingomonadaceae</taxon>
        <taxon>Sphingomonas</taxon>
    </lineage>
</organism>
<accession>A0ABV0B8N8</accession>
<dbReference type="EMBL" id="JBDIZK010000006">
    <property type="protein sequence ID" value="MEN3747932.1"/>
    <property type="molecule type" value="Genomic_DNA"/>
</dbReference>
<name>A0ABV0B8N8_9SPHN</name>
<dbReference type="Proteomes" id="UP001427805">
    <property type="component" value="Unassembled WGS sequence"/>
</dbReference>
<gene>
    <name evidence="1" type="ORF">TPR58_12205</name>
</gene>
<dbReference type="RefSeq" id="WP_346246941.1">
    <property type="nucleotide sequence ID" value="NZ_JBDIZK010000006.1"/>
</dbReference>
<reference evidence="1 2" key="1">
    <citation type="submission" date="2024-05" db="EMBL/GenBank/DDBJ databases">
        <title>Sphingomonas sp. HF-S3 16S ribosomal RNA gene Genome sequencing and assembly.</title>
        <authorList>
            <person name="Lee H."/>
        </authorList>
    </citation>
    <scope>NUCLEOTIDE SEQUENCE [LARGE SCALE GENOMIC DNA]</scope>
    <source>
        <strain evidence="1 2">HF-S3</strain>
    </source>
</reference>
<proteinExistence type="predicted"/>